<dbReference type="Proteomes" id="UP001157502">
    <property type="component" value="Chromosome 6"/>
</dbReference>
<name>A0ACC2H3F4_DALPE</name>
<sequence length="223" mass="24703">MNKPASRANDCQEIWSVFEQAFLGKNPCNVSTDAYVSLINTVTQDPVCNTMLFWSKTWHIVHEFTKKRNCFQTLEDTLLGYIMDGLTWCGKEGSNETFTTGCPLWNDCDNHAVKSFWYLASAAFAEDACGDVSAMLNGSIATPFTPSSVFASIEVNKFNPNKMKSLTVVLVTSEDDSTSCDDPSLKTLQAELHSELKYNCTLVTMSHIQECISDPDAACGPCW</sequence>
<proteinExistence type="predicted"/>
<keyword evidence="2" id="KW-1185">Reference proteome</keyword>
<organism evidence="1 2">
    <name type="scientific">Dallia pectoralis</name>
    <name type="common">Alaska blackfish</name>
    <dbReference type="NCBI Taxonomy" id="75939"/>
    <lineage>
        <taxon>Eukaryota</taxon>
        <taxon>Metazoa</taxon>
        <taxon>Chordata</taxon>
        <taxon>Craniata</taxon>
        <taxon>Vertebrata</taxon>
        <taxon>Euteleostomi</taxon>
        <taxon>Actinopterygii</taxon>
        <taxon>Neopterygii</taxon>
        <taxon>Teleostei</taxon>
        <taxon>Protacanthopterygii</taxon>
        <taxon>Esociformes</taxon>
        <taxon>Umbridae</taxon>
        <taxon>Dallia</taxon>
    </lineage>
</organism>
<evidence type="ECO:0000313" key="1">
    <source>
        <dbReference type="EMBL" id="KAJ8010073.1"/>
    </source>
</evidence>
<dbReference type="EMBL" id="CM055733">
    <property type="protein sequence ID" value="KAJ8010073.1"/>
    <property type="molecule type" value="Genomic_DNA"/>
</dbReference>
<comment type="caution">
    <text evidence="1">The sequence shown here is derived from an EMBL/GenBank/DDBJ whole genome shotgun (WGS) entry which is preliminary data.</text>
</comment>
<accession>A0ACC2H3F4</accession>
<reference evidence="1" key="1">
    <citation type="submission" date="2021-05" db="EMBL/GenBank/DDBJ databases">
        <authorList>
            <person name="Pan Q."/>
            <person name="Jouanno E."/>
            <person name="Zahm M."/>
            <person name="Klopp C."/>
            <person name="Cabau C."/>
            <person name="Louis A."/>
            <person name="Berthelot C."/>
            <person name="Parey E."/>
            <person name="Roest Crollius H."/>
            <person name="Montfort J."/>
            <person name="Robinson-Rechavi M."/>
            <person name="Bouchez O."/>
            <person name="Lampietro C."/>
            <person name="Lopez Roques C."/>
            <person name="Donnadieu C."/>
            <person name="Postlethwait J."/>
            <person name="Bobe J."/>
            <person name="Dillon D."/>
            <person name="Chandos A."/>
            <person name="von Hippel F."/>
            <person name="Guiguen Y."/>
        </authorList>
    </citation>
    <scope>NUCLEOTIDE SEQUENCE</scope>
    <source>
        <strain evidence="1">YG-Jan2019</strain>
    </source>
</reference>
<gene>
    <name evidence="1" type="ORF">DPEC_G00071200</name>
</gene>
<evidence type="ECO:0000313" key="2">
    <source>
        <dbReference type="Proteomes" id="UP001157502"/>
    </source>
</evidence>
<protein>
    <submittedName>
        <fullName evidence="1">Uncharacterized protein</fullName>
    </submittedName>
</protein>